<keyword evidence="2" id="KW-1185">Reference proteome</keyword>
<evidence type="ECO:0008006" key="3">
    <source>
        <dbReference type="Google" id="ProtNLM"/>
    </source>
</evidence>
<sequence length="54" mass="5949">MGYTGSPNLLVRYIDQSRVEAAHASLSTCKAARLLLTDPAHLCKDQHVLRDQLA</sequence>
<accession>A0ABW4IVX3</accession>
<gene>
    <name evidence="1" type="ORF">ACFSL4_25655</name>
</gene>
<evidence type="ECO:0000313" key="2">
    <source>
        <dbReference type="Proteomes" id="UP001597261"/>
    </source>
</evidence>
<dbReference type="Proteomes" id="UP001597261">
    <property type="component" value="Unassembled WGS sequence"/>
</dbReference>
<dbReference type="RefSeq" id="WP_381087473.1">
    <property type="nucleotide sequence ID" value="NZ_JBHUDX010000077.1"/>
</dbReference>
<proteinExistence type="predicted"/>
<dbReference type="EMBL" id="JBHUDX010000077">
    <property type="protein sequence ID" value="MFD1661499.1"/>
    <property type="molecule type" value="Genomic_DNA"/>
</dbReference>
<reference evidence="2" key="1">
    <citation type="journal article" date="2019" name="Int. J. Syst. Evol. Microbiol.">
        <title>The Global Catalogue of Microorganisms (GCM) 10K type strain sequencing project: providing services to taxonomists for standard genome sequencing and annotation.</title>
        <authorList>
            <consortium name="The Broad Institute Genomics Platform"/>
            <consortium name="The Broad Institute Genome Sequencing Center for Infectious Disease"/>
            <person name="Wu L."/>
            <person name="Ma J."/>
        </authorList>
    </citation>
    <scope>NUCLEOTIDE SEQUENCE [LARGE SCALE GENOMIC DNA]</scope>
    <source>
        <strain evidence="2">CGMCC 1.12470</strain>
    </source>
</reference>
<name>A0ABW4IVX3_9ACTN</name>
<evidence type="ECO:0000313" key="1">
    <source>
        <dbReference type="EMBL" id="MFD1661499.1"/>
    </source>
</evidence>
<organism evidence="1 2">
    <name type="scientific">Streptomyces caeni</name>
    <dbReference type="NCBI Taxonomy" id="2307231"/>
    <lineage>
        <taxon>Bacteria</taxon>
        <taxon>Bacillati</taxon>
        <taxon>Actinomycetota</taxon>
        <taxon>Actinomycetes</taxon>
        <taxon>Kitasatosporales</taxon>
        <taxon>Streptomycetaceae</taxon>
        <taxon>Streptomyces</taxon>
    </lineage>
</organism>
<protein>
    <recommendedName>
        <fullName evidence="3">Integrase</fullName>
    </recommendedName>
</protein>
<comment type="caution">
    <text evidence="1">The sequence shown here is derived from an EMBL/GenBank/DDBJ whole genome shotgun (WGS) entry which is preliminary data.</text>
</comment>